<dbReference type="Proteomes" id="UP000001868">
    <property type="component" value="Plasmid pHLK1"/>
</dbReference>
<proteinExistence type="predicted"/>
<evidence type="ECO:0000259" key="3">
    <source>
        <dbReference type="PROSITE" id="PS50110"/>
    </source>
</evidence>
<dbReference type="PANTHER" id="PTHR44591">
    <property type="entry name" value="STRESS RESPONSE REGULATOR PROTEIN 1"/>
    <property type="match status" value="1"/>
</dbReference>
<dbReference type="eggNOG" id="COG0745">
    <property type="taxonomic scope" value="Bacteria"/>
</dbReference>
<dbReference type="HOGENOM" id="CLU_000445_69_8_5"/>
<protein>
    <submittedName>
        <fullName evidence="4">Response regulator receiver domain protein (CheY-like receiver)</fullName>
    </submittedName>
</protein>
<dbReference type="CDD" id="cd17546">
    <property type="entry name" value="REC_hyHK_CKI1_RcsC-like"/>
    <property type="match status" value="1"/>
</dbReference>
<accession>B4RIH4</accession>
<dbReference type="AlphaFoldDB" id="B4RIH4"/>
<gene>
    <name evidence="4" type="ordered locus">PHZ_p0206</name>
</gene>
<evidence type="ECO:0000313" key="4">
    <source>
        <dbReference type="EMBL" id="ACG80149.1"/>
    </source>
</evidence>
<reference evidence="4 5" key="1">
    <citation type="journal article" date="2008" name="BMC Genomics">
        <title>Complete genome of Phenylobacterium zucineum - a novel facultative intracellular bacterium isolated from human erythroleukemia cell line K562.</title>
        <authorList>
            <person name="Luo Y."/>
            <person name="Xu X."/>
            <person name="Ding Z."/>
            <person name="Liu Z."/>
            <person name="Zhang B."/>
            <person name="Yan Z."/>
            <person name="Sun J."/>
            <person name="Hu S."/>
            <person name="Hu X."/>
        </authorList>
    </citation>
    <scope>NUCLEOTIDE SEQUENCE [LARGE SCALE GENOMIC DNA]</scope>
    <source>
        <strain evidence="5">HLK1</strain>
        <plasmid evidence="5">HLK1</plasmid>
        <plasmid evidence="5">Plasmid pHLK1</plasmid>
    </source>
</reference>
<geneLocation type="plasmid" evidence="5">
    <name>pHLK1</name>
</geneLocation>
<dbReference type="InterPro" id="IPR001789">
    <property type="entry name" value="Sig_transdc_resp-reg_receiver"/>
</dbReference>
<keyword evidence="1 2" id="KW-0597">Phosphoprotein</keyword>
<dbReference type="GO" id="GO:0000160">
    <property type="term" value="P:phosphorelay signal transduction system"/>
    <property type="evidence" value="ECO:0007669"/>
    <property type="project" value="InterPro"/>
</dbReference>
<dbReference type="PANTHER" id="PTHR44591:SF23">
    <property type="entry name" value="CHEY SUBFAMILY"/>
    <property type="match status" value="1"/>
</dbReference>
<keyword evidence="4" id="KW-0614">Plasmid</keyword>
<evidence type="ECO:0000256" key="1">
    <source>
        <dbReference type="ARBA" id="ARBA00022553"/>
    </source>
</evidence>
<feature type="domain" description="Response regulatory" evidence="3">
    <location>
        <begin position="5"/>
        <end position="123"/>
    </location>
</feature>
<dbReference type="EMBL" id="CP000748">
    <property type="protein sequence ID" value="ACG80149.1"/>
    <property type="molecule type" value="Genomic_DNA"/>
</dbReference>
<dbReference type="OrthoDB" id="5456285at2"/>
<name>B4RIH4_PHEZH</name>
<dbReference type="InterPro" id="IPR050595">
    <property type="entry name" value="Bact_response_regulator"/>
</dbReference>
<dbReference type="Gene3D" id="3.40.50.2300">
    <property type="match status" value="1"/>
</dbReference>
<dbReference type="SMART" id="SM00448">
    <property type="entry name" value="REC"/>
    <property type="match status" value="1"/>
</dbReference>
<dbReference type="InterPro" id="IPR011006">
    <property type="entry name" value="CheY-like_superfamily"/>
</dbReference>
<dbReference type="Pfam" id="PF00072">
    <property type="entry name" value="Response_reg"/>
    <property type="match status" value="1"/>
</dbReference>
<evidence type="ECO:0000256" key="2">
    <source>
        <dbReference type="PROSITE-ProRule" id="PRU00169"/>
    </source>
</evidence>
<sequence>MSLPLVLVVDDEAACRLIACEMLADAGFVCLEASDGVEATRVACQTQLRLAVVDLLMPNKDGIETIMDLRRRSPETRLVAMSGGAGKLEAHHLLHTARALGADAVLFKPFRPAELLQAVHAALTAVR</sequence>
<evidence type="ECO:0000313" key="5">
    <source>
        <dbReference type="Proteomes" id="UP000001868"/>
    </source>
</evidence>
<dbReference type="RefSeq" id="WP_012520449.1">
    <property type="nucleotide sequence ID" value="NC_011143.1"/>
</dbReference>
<keyword evidence="5" id="KW-1185">Reference proteome</keyword>
<dbReference type="PROSITE" id="PS50110">
    <property type="entry name" value="RESPONSE_REGULATORY"/>
    <property type="match status" value="1"/>
</dbReference>
<feature type="modified residue" description="4-aspartylphosphate" evidence="2">
    <location>
        <position position="54"/>
    </location>
</feature>
<dbReference type="SUPFAM" id="SSF52172">
    <property type="entry name" value="CheY-like"/>
    <property type="match status" value="1"/>
</dbReference>
<organism evidence="4 5">
    <name type="scientific">Phenylobacterium zucineum (strain HLK1)</name>
    <dbReference type="NCBI Taxonomy" id="450851"/>
    <lineage>
        <taxon>Bacteria</taxon>
        <taxon>Pseudomonadati</taxon>
        <taxon>Pseudomonadota</taxon>
        <taxon>Alphaproteobacteria</taxon>
        <taxon>Caulobacterales</taxon>
        <taxon>Caulobacteraceae</taxon>
        <taxon>Phenylobacterium</taxon>
    </lineage>
</organism>
<dbReference type="KEGG" id="pzu:PHZ_p0206"/>